<dbReference type="Proteomes" id="UP000626092">
    <property type="component" value="Unassembled WGS sequence"/>
</dbReference>
<protein>
    <submittedName>
        <fullName evidence="1">Uncharacterized protein</fullName>
    </submittedName>
</protein>
<comment type="caution">
    <text evidence="1">The sequence shown here is derived from an EMBL/GenBank/DDBJ whole genome shotgun (WGS) entry which is preliminary data.</text>
</comment>
<proteinExistence type="predicted"/>
<keyword evidence="2" id="KW-1185">Reference proteome</keyword>
<sequence length="120" mass="13417">MSSSSINNRGDDRVRPQGPLYDPTTPNCHCGMWAILRIAECTGYVISLFHLEKNSVLCSCRVQQHMVIQIPDYTIITCCVHCESSGKDSVRGIWTTMAGFPRSTNVLQILVVDKEKETRG</sequence>
<name>A0A834G6R4_RHOSS</name>
<dbReference type="OrthoDB" id="1800215at2759"/>
<dbReference type="EMBL" id="WJXA01000011">
    <property type="protein sequence ID" value="KAF7126857.1"/>
    <property type="molecule type" value="Genomic_DNA"/>
</dbReference>
<organism evidence="1 2">
    <name type="scientific">Rhododendron simsii</name>
    <name type="common">Sims's rhododendron</name>
    <dbReference type="NCBI Taxonomy" id="118357"/>
    <lineage>
        <taxon>Eukaryota</taxon>
        <taxon>Viridiplantae</taxon>
        <taxon>Streptophyta</taxon>
        <taxon>Embryophyta</taxon>
        <taxon>Tracheophyta</taxon>
        <taxon>Spermatophyta</taxon>
        <taxon>Magnoliopsida</taxon>
        <taxon>eudicotyledons</taxon>
        <taxon>Gunneridae</taxon>
        <taxon>Pentapetalae</taxon>
        <taxon>asterids</taxon>
        <taxon>Ericales</taxon>
        <taxon>Ericaceae</taxon>
        <taxon>Ericoideae</taxon>
        <taxon>Rhodoreae</taxon>
        <taxon>Rhododendron</taxon>
    </lineage>
</organism>
<reference evidence="1" key="1">
    <citation type="submission" date="2019-11" db="EMBL/GenBank/DDBJ databases">
        <authorList>
            <person name="Liu Y."/>
            <person name="Hou J."/>
            <person name="Li T.-Q."/>
            <person name="Guan C.-H."/>
            <person name="Wu X."/>
            <person name="Wu H.-Z."/>
            <person name="Ling F."/>
            <person name="Zhang R."/>
            <person name="Shi X.-G."/>
            <person name="Ren J.-P."/>
            <person name="Chen E.-F."/>
            <person name="Sun J.-M."/>
        </authorList>
    </citation>
    <scope>NUCLEOTIDE SEQUENCE</scope>
    <source>
        <strain evidence="1">Adult_tree_wgs_1</strain>
        <tissue evidence="1">Leaves</tissue>
    </source>
</reference>
<gene>
    <name evidence="1" type="ORF">RHSIM_Rhsim11G0015500</name>
</gene>
<evidence type="ECO:0000313" key="2">
    <source>
        <dbReference type="Proteomes" id="UP000626092"/>
    </source>
</evidence>
<dbReference type="AlphaFoldDB" id="A0A834G6R4"/>
<accession>A0A834G6R4</accession>
<evidence type="ECO:0000313" key="1">
    <source>
        <dbReference type="EMBL" id="KAF7126857.1"/>
    </source>
</evidence>